<dbReference type="HOGENOM" id="CLU_176271_0_0_12"/>
<feature type="signal peptide" evidence="1">
    <location>
        <begin position="1"/>
        <end position="32"/>
    </location>
</feature>
<evidence type="ECO:0000313" key="2">
    <source>
        <dbReference type="EMBL" id="AEE17350.1"/>
    </source>
</evidence>
<reference evidence="3" key="1">
    <citation type="submission" date="2011-04" db="EMBL/GenBank/DDBJ databases">
        <title>The complete genome of Treponema brennaborense DSM 12168.</title>
        <authorList>
            <person name="Lucas S."/>
            <person name="Han J."/>
            <person name="Lapidus A."/>
            <person name="Bruce D."/>
            <person name="Goodwin L."/>
            <person name="Pitluck S."/>
            <person name="Peters L."/>
            <person name="Kyrpides N."/>
            <person name="Mavromatis K."/>
            <person name="Ivanova N."/>
            <person name="Mikhailova N."/>
            <person name="Pagani I."/>
            <person name="Teshima H."/>
            <person name="Detter J.C."/>
            <person name="Tapia R."/>
            <person name="Han C."/>
            <person name="Land M."/>
            <person name="Hauser L."/>
            <person name="Markowitz V."/>
            <person name="Cheng J.-F."/>
            <person name="Hugenholtz P."/>
            <person name="Woyke T."/>
            <person name="Wu D."/>
            <person name="Gronow S."/>
            <person name="Wellnitz S."/>
            <person name="Brambilla E."/>
            <person name="Klenk H.-P."/>
            <person name="Eisen J.A."/>
        </authorList>
    </citation>
    <scope>NUCLEOTIDE SEQUENCE [LARGE SCALE GENOMIC DNA]</scope>
    <source>
        <strain evidence="3">DSM 12168 / CIP 105900 / DD5/3</strain>
    </source>
</reference>
<organism evidence="2 3">
    <name type="scientific">Treponema brennaborense (strain DSM 12168 / CIP 105900 / DD5/3)</name>
    <dbReference type="NCBI Taxonomy" id="906968"/>
    <lineage>
        <taxon>Bacteria</taxon>
        <taxon>Pseudomonadati</taxon>
        <taxon>Spirochaetota</taxon>
        <taxon>Spirochaetia</taxon>
        <taxon>Spirochaetales</taxon>
        <taxon>Treponemataceae</taxon>
        <taxon>Treponema</taxon>
    </lineage>
</organism>
<dbReference type="AlphaFoldDB" id="F4LJA5"/>
<evidence type="ECO:0008006" key="4">
    <source>
        <dbReference type="Google" id="ProtNLM"/>
    </source>
</evidence>
<dbReference type="Proteomes" id="UP000006546">
    <property type="component" value="Chromosome"/>
</dbReference>
<dbReference type="PROSITE" id="PS51257">
    <property type="entry name" value="PROKAR_LIPOPROTEIN"/>
    <property type="match status" value="1"/>
</dbReference>
<evidence type="ECO:0000256" key="1">
    <source>
        <dbReference type="SAM" id="SignalP"/>
    </source>
</evidence>
<name>F4LJA5_TREBD</name>
<protein>
    <recommendedName>
        <fullName evidence="4">Protein trl</fullName>
    </recommendedName>
</protein>
<sequence length="108" mass="10776">MPATKCGPGGRLSPSSKKITVVCVLAVLMALAGCTTVQPVAATSNAVGSKVGEASGGFLFTVIPMGGADCSIKAAAQNAGITKISTVDQKVTLYLGFWANVTTIVTGE</sequence>
<dbReference type="eggNOG" id="ENOG5031CVT">
    <property type="taxonomic scope" value="Bacteria"/>
</dbReference>
<dbReference type="KEGG" id="tbe:Trebr_1931"/>
<dbReference type="InterPro" id="IPR025113">
    <property type="entry name" value="TRL-like"/>
</dbReference>
<keyword evidence="1" id="KW-0732">Signal</keyword>
<accession>F4LJA5</accession>
<proteinExistence type="predicted"/>
<dbReference type="Pfam" id="PF13146">
    <property type="entry name" value="TRL"/>
    <property type="match status" value="1"/>
</dbReference>
<dbReference type="EMBL" id="CP002696">
    <property type="protein sequence ID" value="AEE17350.1"/>
    <property type="molecule type" value="Genomic_DNA"/>
</dbReference>
<evidence type="ECO:0000313" key="3">
    <source>
        <dbReference type="Proteomes" id="UP000006546"/>
    </source>
</evidence>
<keyword evidence="3" id="KW-1185">Reference proteome</keyword>
<dbReference type="STRING" id="906968.Trebr_1931"/>
<gene>
    <name evidence="2" type="ordered locus">Trebr_1931</name>
</gene>
<feature type="chain" id="PRO_5003310853" description="Protein trl" evidence="1">
    <location>
        <begin position="33"/>
        <end position="108"/>
    </location>
</feature>